<dbReference type="InterPro" id="IPR000073">
    <property type="entry name" value="AB_hydrolase_1"/>
</dbReference>
<sequence>MRIRTVAAVAATTVLGAGAAAVAAGRYVSDLALKPSPDGPEPDERVTVHATAPGQVSMTRALASLRPGVYGLSGDGVHAAVGEVLWTTPDTVARRLDRVYSGALDPGTRVRMTAQVHAGDPRSALGLDYAEVLVPGELGPMPAWFVPGARSTWVITVHGLGATRELPLNVLPALHGHRFPVLDLAYRNDPGAPPSPDGLGHLGDTEWRDLDAAMKYAAEYGAERFVLYGWSTGATMALRAADHSALRGRISGLILDSPVLDWKSTVRAAAFSHGVPGALVPLGVRAAEGRTGLHAERIADAADPARLSVPVLVVHGPDDTLSSWSGSRQLAARRPDLVTLHTVPGASHSAMWNVDPASYEEALRRFLTPHM</sequence>
<evidence type="ECO:0000256" key="1">
    <source>
        <dbReference type="SAM" id="SignalP"/>
    </source>
</evidence>
<dbReference type="EMBL" id="JBITYG010000011">
    <property type="protein sequence ID" value="MFI9105032.1"/>
    <property type="molecule type" value="Genomic_DNA"/>
</dbReference>
<dbReference type="PANTHER" id="PTHR12277">
    <property type="entry name" value="ALPHA/BETA HYDROLASE DOMAIN-CONTAINING PROTEIN"/>
    <property type="match status" value="1"/>
</dbReference>
<keyword evidence="4" id="KW-1185">Reference proteome</keyword>
<name>A0ABW8CGY2_9ACTN</name>
<evidence type="ECO:0000259" key="2">
    <source>
        <dbReference type="Pfam" id="PF00561"/>
    </source>
</evidence>
<feature type="chain" id="PRO_5047149515" evidence="1">
    <location>
        <begin position="20"/>
        <end position="371"/>
    </location>
</feature>
<evidence type="ECO:0000313" key="4">
    <source>
        <dbReference type="Proteomes" id="UP001614394"/>
    </source>
</evidence>
<dbReference type="SUPFAM" id="SSF53474">
    <property type="entry name" value="alpha/beta-Hydrolases"/>
    <property type="match status" value="1"/>
</dbReference>
<dbReference type="Proteomes" id="UP001614394">
    <property type="component" value="Unassembled WGS sequence"/>
</dbReference>
<dbReference type="Pfam" id="PF00561">
    <property type="entry name" value="Abhydrolase_1"/>
    <property type="match status" value="1"/>
</dbReference>
<feature type="domain" description="AB hydrolase-1" evidence="2">
    <location>
        <begin position="153"/>
        <end position="269"/>
    </location>
</feature>
<comment type="caution">
    <text evidence="3">The sequence shown here is derived from an EMBL/GenBank/DDBJ whole genome shotgun (WGS) entry which is preliminary data.</text>
</comment>
<protein>
    <submittedName>
        <fullName evidence="3">Alpha/beta hydrolase</fullName>
    </submittedName>
</protein>
<accession>A0ABW8CGY2</accession>
<gene>
    <name evidence="3" type="ORF">ACIGXA_31450</name>
</gene>
<proteinExistence type="predicted"/>
<dbReference type="RefSeq" id="WP_399655780.1">
    <property type="nucleotide sequence ID" value="NZ_JBITYG010000011.1"/>
</dbReference>
<organism evidence="3 4">
    <name type="scientific">Streptomyces fildesensis</name>
    <dbReference type="NCBI Taxonomy" id="375757"/>
    <lineage>
        <taxon>Bacteria</taxon>
        <taxon>Bacillati</taxon>
        <taxon>Actinomycetota</taxon>
        <taxon>Actinomycetes</taxon>
        <taxon>Kitasatosporales</taxon>
        <taxon>Streptomycetaceae</taxon>
        <taxon>Streptomyces</taxon>
    </lineage>
</organism>
<dbReference type="PANTHER" id="PTHR12277:SF79">
    <property type="entry name" value="XAA-PRO DIPEPTIDYL-PEPTIDASE-RELATED"/>
    <property type="match status" value="1"/>
</dbReference>
<keyword evidence="1" id="KW-0732">Signal</keyword>
<keyword evidence="3" id="KW-0378">Hydrolase</keyword>
<reference evidence="3 4" key="1">
    <citation type="submission" date="2024-10" db="EMBL/GenBank/DDBJ databases">
        <title>The Natural Products Discovery Center: Release of the First 8490 Sequenced Strains for Exploring Actinobacteria Biosynthetic Diversity.</title>
        <authorList>
            <person name="Kalkreuter E."/>
            <person name="Kautsar S.A."/>
            <person name="Yang D."/>
            <person name="Bader C.D."/>
            <person name="Teijaro C.N."/>
            <person name="Fluegel L."/>
            <person name="Davis C.M."/>
            <person name="Simpson J.R."/>
            <person name="Lauterbach L."/>
            <person name="Steele A.D."/>
            <person name="Gui C."/>
            <person name="Meng S."/>
            <person name="Li G."/>
            <person name="Viehrig K."/>
            <person name="Ye F."/>
            <person name="Su P."/>
            <person name="Kiefer A.F."/>
            <person name="Nichols A."/>
            <person name="Cepeda A.J."/>
            <person name="Yan W."/>
            <person name="Fan B."/>
            <person name="Jiang Y."/>
            <person name="Adhikari A."/>
            <person name="Zheng C.-J."/>
            <person name="Schuster L."/>
            <person name="Cowan T.M."/>
            <person name="Smanski M.J."/>
            <person name="Chevrette M.G."/>
            <person name="De Carvalho L.P.S."/>
            <person name="Shen B."/>
        </authorList>
    </citation>
    <scope>NUCLEOTIDE SEQUENCE [LARGE SCALE GENOMIC DNA]</scope>
    <source>
        <strain evidence="3 4">NPDC053399</strain>
    </source>
</reference>
<evidence type="ECO:0000313" key="3">
    <source>
        <dbReference type="EMBL" id="MFI9105032.1"/>
    </source>
</evidence>
<dbReference type="Gene3D" id="3.40.50.1820">
    <property type="entry name" value="alpha/beta hydrolase"/>
    <property type="match status" value="1"/>
</dbReference>
<dbReference type="InterPro" id="IPR029058">
    <property type="entry name" value="AB_hydrolase_fold"/>
</dbReference>
<dbReference type="GO" id="GO:0016787">
    <property type="term" value="F:hydrolase activity"/>
    <property type="evidence" value="ECO:0007669"/>
    <property type="project" value="UniProtKB-KW"/>
</dbReference>
<feature type="signal peptide" evidence="1">
    <location>
        <begin position="1"/>
        <end position="19"/>
    </location>
</feature>